<dbReference type="Pfam" id="PF14488">
    <property type="entry name" value="DUF4434"/>
    <property type="match status" value="1"/>
</dbReference>
<dbReference type="SUPFAM" id="SSF51445">
    <property type="entry name" value="(Trans)glycosidases"/>
    <property type="match status" value="1"/>
</dbReference>
<evidence type="ECO:0000313" key="3">
    <source>
        <dbReference type="Proteomes" id="UP000181976"/>
    </source>
</evidence>
<proteinExistence type="predicted"/>
<evidence type="ECO:0000259" key="1">
    <source>
        <dbReference type="Pfam" id="PF14488"/>
    </source>
</evidence>
<dbReference type="RefSeq" id="WP_010526902.1">
    <property type="nucleotide sequence ID" value="NZ_AFSL01000023.1"/>
</dbReference>
<gene>
    <name evidence="2" type="ORF">SAMN05444380_101193</name>
</gene>
<dbReference type="AlphaFoldDB" id="A0A1I1UTG3"/>
<protein>
    <recommendedName>
        <fullName evidence="1">DUF4434 domain-containing protein</fullName>
    </recommendedName>
</protein>
<feature type="domain" description="DUF4434" evidence="1">
    <location>
        <begin position="63"/>
        <end position="348"/>
    </location>
</feature>
<dbReference type="InterPro" id="IPR017853">
    <property type="entry name" value="GH"/>
</dbReference>
<dbReference type="InParanoid" id="A0A1I1UTG3"/>
<dbReference type="EMBL" id="FONA01000001">
    <property type="protein sequence ID" value="SFD73959.1"/>
    <property type="molecule type" value="Genomic_DNA"/>
</dbReference>
<reference evidence="2 3" key="1">
    <citation type="submission" date="2016-10" db="EMBL/GenBank/DDBJ databases">
        <authorList>
            <person name="de Groot N.N."/>
        </authorList>
    </citation>
    <scope>NUCLEOTIDE SEQUENCE [LARGE SCALE GENOMIC DNA]</scope>
    <source>
        <strain evidence="2 3">DSM 19012</strain>
    </source>
</reference>
<sequence length="366" mass="42501">MNAWPFNRRSFLKKISFSALGMGVSYNCLGARSINDGFQGDLSLDIEEEKAFWTPGRFKGMPIKATFIDEISWDIPHQNWGYKEWDADFAAMKDMGITTVVMIRAGLGWWIAAPFESIMKSEDVYYPPVDLVEMFLTLADKYGLSFYFGLYDSGRHWLNGDYMKEIDLNISLIDEVWEKYGHHKSFQGWYLSQEISRRTKKMSKVYAEVGKYAKSISGNLPTLLSPYIHGVKTDQVMAGDNPLSVEEHEAEWNEILGNVKGAVDILAFQDGQVNYFELYDYLKVNKKLAEKYGMRCWTNIESFDRDMPIRFLPIKWEKLLLKLEMARRAGMENAITFEFSHFMSPNSTYLQAGNLYKRYKNHFKIL</sequence>
<dbReference type="STRING" id="385682.SAMN05444380_101193"/>
<name>A0A1I1UTG3_9BACT</name>
<accession>A0A1I1UTG3</accession>
<dbReference type="Proteomes" id="UP000181976">
    <property type="component" value="Unassembled WGS sequence"/>
</dbReference>
<dbReference type="eggNOG" id="ENOG502Z7X1">
    <property type="taxonomic scope" value="Bacteria"/>
</dbReference>
<keyword evidence="3" id="KW-1185">Reference proteome</keyword>
<organism evidence="2 3">
    <name type="scientific">Thermophagus xiamenensis</name>
    <dbReference type="NCBI Taxonomy" id="385682"/>
    <lineage>
        <taxon>Bacteria</taxon>
        <taxon>Pseudomonadati</taxon>
        <taxon>Bacteroidota</taxon>
        <taxon>Bacteroidia</taxon>
        <taxon>Marinilabiliales</taxon>
        <taxon>Marinilabiliaceae</taxon>
        <taxon>Thermophagus</taxon>
    </lineage>
</organism>
<dbReference type="Gene3D" id="3.20.20.80">
    <property type="entry name" value="Glycosidases"/>
    <property type="match status" value="1"/>
</dbReference>
<dbReference type="InterPro" id="IPR027849">
    <property type="entry name" value="DUF4434"/>
</dbReference>
<evidence type="ECO:0000313" key="2">
    <source>
        <dbReference type="EMBL" id="SFD73959.1"/>
    </source>
</evidence>